<evidence type="ECO:0000256" key="1">
    <source>
        <dbReference type="SAM" id="MobiDB-lite"/>
    </source>
</evidence>
<feature type="compositionally biased region" description="Basic and acidic residues" evidence="1">
    <location>
        <begin position="13"/>
        <end position="29"/>
    </location>
</feature>
<feature type="compositionally biased region" description="Basic residues" evidence="1">
    <location>
        <begin position="1"/>
        <end position="12"/>
    </location>
</feature>
<feature type="region of interest" description="Disordered" evidence="1">
    <location>
        <begin position="1"/>
        <end position="38"/>
    </location>
</feature>
<evidence type="ECO:0000313" key="2">
    <source>
        <dbReference type="EMBL" id="SPL62531.1"/>
    </source>
</evidence>
<dbReference type="AlphaFoldDB" id="A0A2P9HEL1"/>
<reference evidence="3" key="1">
    <citation type="submission" date="2017-12" db="EMBL/GenBank/DDBJ databases">
        <authorList>
            <person name="Diaz M."/>
        </authorList>
    </citation>
    <scope>NUCLEOTIDE SEQUENCE [LARGE SCALE GENOMIC DNA]</scope>
    <source>
        <strain evidence="3">FI11154</strain>
    </source>
</reference>
<dbReference type="EMBL" id="OOFM01000003">
    <property type="protein sequence ID" value="SPL62531.1"/>
    <property type="molecule type" value="Genomic_DNA"/>
</dbReference>
<dbReference type="Proteomes" id="UP000246073">
    <property type="component" value="Unassembled WGS sequence"/>
</dbReference>
<accession>A0A2P9HEL1</accession>
<evidence type="ECO:0000313" key="3">
    <source>
        <dbReference type="Proteomes" id="UP000246073"/>
    </source>
</evidence>
<protein>
    <submittedName>
        <fullName evidence="2">Uncharacterized protein</fullName>
    </submittedName>
</protein>
<name>A0A2P9HEL1_9HYPH</name>
<sequence>MTRRNQNHPTSRRKTDQNARNRNQTKEIRNIPPKAEPG</sequence>
<proteinExistence type="predicted"/>
<gene>
    <name evidence="2" type="ORF">OHAE_5138</name>
</gene>
<organism evidence="2 3">
    <name type="scientific">Ochrobactrum soli</name>
    <dbReference type="NCBI Taxonomy" id="2448455"/>
    <lineage>
        <taxon>Bacteria</taxon>
        <taxon>Pseudomonadati</taxon>
        <taxon>Pseudomonadota</taxon>
        <taxon>Alphaproteobacteria</taxon>
        <taxon>Hyphomicrobiales</taxon>
        <taxon>Brucellaceae</taxon>
        <taxon>Brucella/Ochrobactrum group</taxon>
        <taxon>Ochrobactrum</taxon>
    </lineage>
</organism>